<dbReference type="PRINTS" id="PR01438">
    <property type="entry name" value="UNVRSLSTRESS"/>
</dbReference>
<feature type="region of interest" description="Disordered" evidence="1">
    <location>
        <begin position="732"/>
        <end position="765"/>
    </location>
</feature>
<dbReference type="Proteomes" id="UP000663853">
    <property type="component" value="Unassembled WGS sequence"/>
</dbReference>
<dbReference type="InterPro" id="IPR006015">
    <property type="entry name" value="Universal_stress_UspA"/>
</dbReference>
<dbReference type="CDD" id="cd23659">
    <property type="entry name" value="USP_At3g01520-like"/>
    <property type="match status" value="1"/>
</dbReference>
<feature type="compositionally biased region" description="Basic residues" evidence="1">
    <location>
        <begin position="337"/>
        <end position="352"/>
    </location>
</feature>
<dbReference type="InterPro" id="IPR006016">
    <property type="entry name" value="UspA"/>
</dbReference>
<dbReference type="SUPFAM" id="SSF52402">
    <property type="entry name" value="Adenine nucleotide alpha hydrolases-like"/>
    <property type="match status" value="1"/>
</dbReference>
<feature type="compositionally biased region" description="Polar residues" evidence="1">
    <location>
        <begin position="94"/>
        <end position="112"/>
    </location>
</feature>
<feature type="compositionally biased region" description="Low complexity" evidence="1">
    <location>
        <begin position="76"/>
        <end position="93"/>
    </location>
</feature>
<comment type="caution">
    <text evidence="3">The sequence shown here is derived from an EMBL/GenBank/DDBJ whole genome shotgun (WGS) entry which is preliminary data.</text>
</comment>
<feature type="compositionally biased region" description="Basic and acidic residues" evidence="1">
    <location>
        <begin position="744"/>
        <end position="756"/>
    </location>
</feature>
<protein>
    <recommendedName>
        <fullName evidence="2">UspA domain-containing protein</fullName>
    </recommendedName>
</protein>
<evidence type="ECO:0000313" key="4">
    <source>
        <dbReference type="Proteomes" id="UP000663853"/>
    </source>
</evidence>
<feature type="compositionally biased region" description="Polar residues" evidence="1">
    <location>
        <begin position="142"/>
        <end position="158"/>
    </location>
</feature>
<feature type="region of interest" description="Disordered" evidence="1">
    <location>
        <begin position="496"/>
        <end position="532"/>
    </location>
</feature>
<feature type="compositionally biased region" description="Low complexity" evidence="1">
    <location>
        <begin position="204"/>
        <end position="246"/>
    </location>
</feature>
<feature type="region of interest" description="Disordered" evidence="1">
    <location>
        <begin position="197"/>
        <end position="434"/>
    </location>
</feature>
<dbReference type="Gene3D" id="3.40.50.12370">
    <property type="match status" value="1"/>
</dbReference>
<reference evidence="3" key="1">
    <citation type="submission" date="2021-01" db="EMBL/GenBank/DDBJ databases">
        <authorList>
            <person name="Kaushik A."/>
        </authorList>
    </citation>
    <scope>NUCLEOTIDE SEQUENCE</scope>
    <source>
        <strain evidence="3">AG6-10EEA</strain>
    </source>
</reference>
<dbReference type="Pfam" id="PF00582">
    <property type="entry name" value="Usp"/>
    <property type="match status" value="1"/>
</dbReference>
<feature type="compositionally biased region" description="Basic and acidic residues" evidence="1">
    <location>
        <begin position="256"/>
        <end position="282"/>
    </location>
</feature>
<feature type="compositionally biased region" description="Polar residues" evidence="1">
    <location>
        <begin position="1"/>
        <end position="13"/>
    </location>
</feature>
<proteinExistence type="predicted"/>
<feature type="compositionally biased region" description="Low complexity" evidence="1">
    <location>
        <begin position="283"/>
        <end position="293"/>
    </location>
</feature>
<dbReference type="PANTHER" id="PTHR46100:SF4">
    <property type="entry name" value="USPA DOMAIN-CONTAINING PROTEIN"/>
    <property type="match status" value="1"/>
</dbReference>
<feature type="domain" description="UspA" evidence="2">
    <location>
        <begin position="569"/>
        <end position="711"/>
    </location>
</feature>
<evidence type="ECO:0000256" key="1">
    <source>
        <dbReference type="SAM" id="MobiDB-lite"/>
    </source>
</evidence>
<dbReference type="PANTHER" id="PTHR46100">
    <property type="entry name" value="IMP2'P"/>
    <property type="match status" value="1"/>
</dbReference>
<feature type="compositionally biased region" description="Low complexity" evidence="1">
    <location>
        <begin position="130"/>
        <end position="141"/>
    </location>
</feature>
<dbReference type="EMBL" id="CAJMXA010003883">
    <property type="protein sequence ID" value="CAE6520077.1"/>
    <property type="molecule type" value="Genomic_DNA"/>
</dbReference>
<evidence type="ECO:0000259" key="2">
    <source>
        <dbReference type="Pfam" id="PF00582"/>
    </source>
</evidence>
<sequence>MADNTLASPSQMSEAPDATMVVSPTPKSARRTSWFGWPKKGFSGPQRPNSALSRVVEGQVATATGWPIGTPEANGTPSTATTSTSTSTTSSPADEQNSPFDNSPVTPASNSGGFALFARSTSYGNHKSSSRPSSSGGLDLSINRTHSLPSVNNMSMLTPVSPSPRPAAASPSPLTRQLSLTELDKKAEQLILNAVARSTSRDGATPAASVSSSPTQPTHRGADASLSPPPSAGGSSTFSKKSGFTSYLGLGALSLTREKTPKPSDTERGRKDREDRERETRTRSSSPFRRFSFASNASEDGNAGRRGRSPSPGALRYTQSDVESDVGETAGVVPRRTAFKAKVRRGKKRSKKALGSGNGSAPGENEEDTEDKDKENVKVAGEPDDTSPTDPSASPSDAKEGTAPASSTVDDETDEDSDESSGSWDSDEESWASGDIQFDDQTELNTALNSAALQSPELVLAQQEEAMELDSDPLGEGVNIIQPTDPVFEKTYFSRPTTANSASGSADRENAQGNQSSTGPTDAAGRGRRKSMRHDALELATSRPVYGPNRCMIMLTNGNPDAAEREGRRYVVASDLSEESRYAVEWGIGTVLRDGDEMIVVNVQETENKLDEVTTDKSQKIKNQQERHTLTYLLCRQVTGLLQRTRLNVRVFCQAIHSKNSRRMLLDLIDYTEPTMAIVGSRGLNALKGILLGSTSHYLIQKSSVPVMVARRRLKRPAKRAAHLEPHKRVSLAEAAIDKAGPGKAERDADATRDQIESEEAEDKA</sequence>
<feature type="region of interest" description="Disordered" evidence="1">
    <location>
        <begin position="1"/>
        <end position="181"/>
    </location>
</feature>
<accession>A0A8H3DBS8</accession>
<feature type="compositionally biased region" description="Acidic residues" evidence="1">
    <location>
        <begin position="409"/>
        <end position="430"/>
    </location>
</feature>
<feature type="compositionally biased region" description="Polar residues" evidence="1">
    <location>
        <begin position="511"/>
        <end position="520"/>
    </location>
</feature>
<dbReference type="AlphaFoldDB" id="A0A8H3DBS8"/>
<name>A0A8H3DBS8_9AGAM</name>
<organism evidence="3 4">
    <name type="scientific">Rhizoctonia solani</name>
    <dbReference type="NCBI Taxonomy" id="456999"/>
    <lineage>
        <taxon>Eukaryota</taxon>
        <taxon>Fungi</taxon>
        <taxon>Dikarya</taxon>
        <taxon>Basidiomycota</taxon>
        <taxon>Agaricomycotina</taxon>
        <taxon>Agaricomycetes</taxon>
        <taxon>Cantharellales</taxon>
        <taxon>Ceratobasidiaceae</taxon>
        <taxon>Rhizoctonia</taxon>
    </lineage>
</organism>
<evidence type="ECO:0000313" key="3">
    <source>
        <dbReference type="EMBL" id="CAE6520077.1"/>
    </source>
</evidence>
<gene>
    <name evidence="3" type="ORF">RDB_LOCUS145163</name>
</gene>